<evidence type="ECO:0008006" key="3">
    <source>
        <dbReference type="Google" id="ProtNLM"/>
    </source>
</evidence>
<dbReference type="Pfam" id="PF09619">
    <property type="entry name" value="YscW"/>
    <property type="match status" value="1"/>
</dbReference>
<dbReference type="InterPro" id="IPR039366">
    <property type="entry name" value="Pilotin"/>
</dbReference>
<accession>A0ABQ1WVM4</accession>
<gene>
    <name evidence="1" type="ORF">GCM10011378_24290</name>
</gene>
<keyword evidence="2" id="KW-1185">Reference proteome</keyword>
<comment type="caution">
    <text evidence="1">The sequence shown here is derived from an EMBL/GenBank/DDBJ whole genome shotgun (WGS) entry which is preliminary data.</text>
</comment>
<name>A0ABQ1WVM4_9BACT</name>
<organism evidence="1 2">
    <name type="scientific">Hymenobacter glacieicola</name>
    <dbReference type="NCBI Taxonomy" id="1562124"/>
    <lineage>
        <taxon>Bacteria</taxon>
        <taxon>Pseudomonadati</taxon>
        <taxon>Bacteroidota</taxon>
        <taxon>Cytophagia</taxon>
        <taxon>Cytophagales</taxon>
        <taxon>Hymenobacteraceae</taxon>
        <taxon>Hymenobacter</taxon>
    </lineage>
</organism>
<proteinExistence type="predicted"/>
<dbReference type="Proteomes" id="UP000601361">
    <property type="component" value="Unassembled WGS sequence"/>
</dbReference>
<dbReference type="PANTHER" id="PTHR38013:SF1">
    <property type="entry name" value="GLYCOPROTEIN_POLYSACCHARIDE METABOLISM"/>
    <property type="match status" value="1"/>
</dbReference>
<evidence type="ECO:0000313" key="2">
    <source>
        <dbReference type="Proteomes" id="UP000601361"/>
    </source>
</evidence>
<sequence>MKDSITGTVAYRERMALSPTAVVRVQLQDASLQDVAAIVIDSVTIRPNGRQVPLPFTLRYDTARIQPNNTYTLQARITDGGRLLFRTDVAYPVLTRGNPKRVDLQLRRASN</sequence>
<dbReference type="PANTHER" id="PTHR38013">
    <property type="entry name" value="GLYCOPROTEIN/POLYSACCHARIDE METABOLISM"/>
    <property type="match status" value="1"/>
</dbReference>
<reference evidence="2" key="1">
    <citation type="journal article" date="2019" name="Int. J. Syst. Evol. Microbiol.">
        <title>The Global Catalogue of Microorganisms (GCM) 10K type strain sequencing project: providing services to taxonomists for standard genome sequencing and annotation.</title>
        <authorList>
            <consortium name="The Broad Institute Genomics Platform"/>
            <consortium name="The Broad Institute Genome Sequencing Center for Infectious Disease"/>
            <person name="Wu L."/>
            <person name="Ma J."/>
        </authorList>
    </citation>
    <scope>NUCLEOTIDE SEQUENCE [LARGE SCALE GENOMIC DNA]</scope>
    <source>
        <strain evidence="2">CGMCC 1.12990</strain>
    </source>
</reference>
<dbReference type="EMBL" id="BMGS01000006">
    <property type="protein sequence ID" value="GGG47243.1"/>
    <property type="molecule type" value="Genomic_DNA"/>
</dbReference>
<protein>
    <recommendedName>
        <fullName evidence="3">Lipo-like protein</fullName>
    </recommendedName>
</protein>
<dbReference type="InterPro" id="IPR053196">
    <property type="entry name" value="Lipoprotein_YbaY-like"/>
</dbReference>
<evidence type="ECO:0000313" key="1">
    <source>
        <dbReference type="EMBL" id="GGG47243.1"/>
    </source>
</evidence>